<organism evidence="3 4">
    <name type="scientific">Macaca mulatta</name>
    <name type="common">Rhesus macaque</name>
    <dbReference type="NCBI Taxonomy" id="9544"/>
    <lineage>
        <taxon>Eukaryota</taxon>
        <taxon>Metazoa</taxon>
        <taxon>Chordata</taxon>
        <taxon>Craniata</taxon>
        <taxon>Vertebrata</taxon>
        <taxon>Euteleostomi</taxon>
        <taxon>Mammalia</taxon>
        <taxon>Eutheria</taxon>
        <taxon>Euarchontoglires</taxon>
        <taxon>Primates</taxon>
        <taxon>Haplorrhini</taxon>
        <taxon>Catarrhini</taxon>
        <taxon>Cercopithecidae</taxon>
        <taxon>Cercopithecinae</taxon>
        <taxon>Macaca</taxon>
    </lineage>
</organism>
<dbReference type="Pfam" id="PF10294">
    <property type="entry name" value="Methyltransf_16"/>
    <property type="match status" value="1"/>
</dbReference>
<evidence type="ECO:0000256" key="2">
    <source>
        <dbReference type="ARBA" id="ARBA00022691"/>
    </source>
</evidence>
<dbReference type="GO" id="GO:0032259">
    <property type="term" value="P:methylation"/>
    <property type="evidence" value="ECO:0007669"/>
    <property type="project" value="UniProtKB-KW"/>
</dbReference>
<evidence type="ECO:0000256" key="1">
    <source>
        <dbReference type="ARBA" id="ARBA00022603"/>
    </source>
</evidence>
<dbReference type="GeneTree" id="ENSGT00390000016293"/>
<keyword evidence="1" id="KW-0808">Transferase</keyword>
<reference evidence="3" key="4">
    <citation type="submission" date="2025-09" db="UniProtKB">
        <authorList>
            <consortium name="Ensembl"/>
        </authorList>
    </citation>
    <scope>IDENTIFICATION</scope>
    <source>
        <strain evidence="3">17573</strain>
    </source>
</reference>
<accession>A0A1D5QCQ0</accession>
<protein>
    <submittedName>
        <fullName evidence="3">Ts translation elongation factor, mitochondrial</fullName>
    </submittedName>
</protein>
<dbReference type="GO" id="GO:0008168">
    <property type="term" value="F:methyltransferase activity"/>
    <property type="evidence" value="ECO:0007669"/>
    <property type="project" value="UniProtKB-KW"/>
</dbReference>
<name>A0A1D5QCQ0_MACMU</name>
<keyword evidence="4" id="KW-1185">Reference proteome</keyword>
<reference evidence="3" key="2">
    <citation type="submission" date="2019-01" db="EMBL/GenBank/DDBJ databases">
        <authorList>
            <person name="Graves T."/>
            <person name="Eichler E.E."/>
            <person name="Wilson R.K."/>
        </authorList>
    </citation>
    <scope>NUCLEOTIDE SEQUENCE [LARGE SCALE GENOMIC DNA]</scope>
    <source>
        <strain evidence="3">17573</strain>
    </source>
</reference>
<dbReference type="Gene3D" id="3.40.50.150">
    <property type="entry name" value="Vaccinia Virus protein VP39"/>
    <property type="match status" value="1"/>
</dbReference>
<dbReference type="Proteomes" id="UP000006718">
    <property type="component" value="Chromosome 11"/>
</dbReference>
<dbReference type="VEuPathDB" id="HostDB:ENSMMUG00000005893"/>
<evidence type="ECO:0000313" key="3">
    <source>
        <dbReference type="Ensembl" id="ENSMMUP00000045819.2"/>
    </source>
</evidence>
<dbReference type="GO" id="GO:0032991">
    <property type="term" value="C:protein-containing complex"/>
    <property type="evidence" value="ECO:0007669"/>
    <property type="project" value="UniProtKB-ARBA"/>
</dbReference>
<dbReference type="AlphaFoldDB" id="A0A1D5QCQ0"/>
<reference evidence="4" key="1">
    <citation type="journal article" date="2007" name="Science">
        <title>Evolutionary and biomedical insights from the rhesus macaque genome.</title>
        <authorList>
            <person name="Gibbs R.A."/>
            <person name="Rogers J."/>
            <person name="Katze M.G."/>
            <person name="Bumgarner R."/>
            <person name="Weinstock G.M."/>
            <person name="Mardis E.R."/>
            <person name="Remington K.A."/>
            <person name="Strausberg R.L."/>
            <person name="Venter J.C."/>
            <person name="Wilson R.K."/>
            <person name="Batzer M.A."/>
            <person name="Bustamante C.D."/>
            <person name="Eichler E.E."/>
            <person name="Hahn M.W."/>
            <person name="Hardison R.C."/>
            <person name="Makova K.D."/>
            <person name="Miller W."/>
            <person name="Milosavljevic A."/>
            <person name="Palermo R.E."/>
            <person name="Siepel A."/>
            <person name="Sikela J.M."/>
            <person name="Attaway T."/>
            <person name="Bell S."/>
            <person name="Bernard K.E."/>
            <person name="Buhay C.J."/>
            <person name="Chandrabose M.N."/>
            <person name="Dao M."/>
            <person name="Davis C."/>
            <person name="Delehaunty K.D."/>
            <person name="Ding Y."/>
            <person name="Dinh H.H."/>
            <person name="Dugan-Rocha S."/>
            <person name="Fulton L.A."/>
            <person name="Gabisi R.A."/>
            <person name="Garner T.T."/>
            <person name="Godfrey J."/>
            <person name="Hawes A.C."/>
            <person name="Hernandez J."/>
            <person name="Hines S."/>
            <person name="Holder M."/>
            <person name="Hume J."/>
            <person name="Jhangiani S.N."/>
            <person name="Joshi V."/>
            <person name="Khan Z.M."/>
            <person name="Kirkness E.F."/>
            <person name="Cree A."/>
            <person name="Fowler R.G."/>
            <person name="Lee S."/>
            <person name="Lewis L.R."/>
            <person name="Li Z."/>
            <person name="Liu Y.-S."/>
            <person name="Moore S.M."/>
            <person name="Muzny D."/>
            <person name="Nazareth L.V."/>
            <person name="Ngo D.N."/>
            <person name="Okwuonu G.O."/>
            <person name="Pai G."/>
            <person name="Parker D."/>
            <person name="Paul H.A."/>
            <person name="Pfannkoch C."/>
            <person name="Pohl C.S."/>
            <person name="Rogers Y.-H.C."/>
            <person name="Ruiz S.J."/>
            <person name="Sabo A."/>
            <person name="Santibanez J."/>
            <person name="Schneider B.W."/>
            <person name="Smith S.M."/>
            <person name="Sodergren E."/>
            <person name="Svatek A.F."/>
            <person name="Utterback T.R."/>
            <person name="Vattathil S."/>
            <person name="Warren W."/>
            <person name="White C.S."/>
            <person name="Chinwalla A.T."/>
            <person name="Feng Y."/>
            <person name="Halpern A.L."/>
            <person name="Hillier L.W."/>
            <person name="Huang X."/>
            <person name="Minx P."/>
            <person name="Nelson J.O."/>
            <person name="Pepin K.H."/>
            <person name="Qin X."/>
            <person name="Sutton G.G."/>
            <person name="Venter E."/>
            <person name="Walenz B.P."/>
            <person name="Wallis J.W."/>
            <person name="Worley K.C."/>
            <person name="Yang S.-P."/>
            <person name="Jones S.M."/>
            <person name="Marra M.A."/>
            <person name="Rocchi M."/>
            <person name="Schein J.E."/>
            <person name="Baertsch R."/>
            <person name="Clarke L."/>
            <person name="Csuros M."/>
            <person name="Glasscock J."/>
            <person name="Harris R.A."/>
            <person name="Havlak P."/>
            <person name="Jackson A.R."/>
            <person name="Jiang H."/>
            <person name="Liu Y."/>
            <person name="Messina D.N."/>
            <person name="Shen Y."/>
            <person name="Song H.X.-Z."/>
            <person name="Wylie T."/>
            <person name="Zhang L."/>
            <person name="Birney E."/>
            <person name="Han K."/>
            <person name="Konkel M.K."/>
            <person name="Lee J."/>
            <person name="Smit A.F.A."/>
            <person name="Ullmer B."/>
            <person name="Wang H."/>
            <person name="Xing J."/>
            <person name="Burhans R."/>
            <person name="Cheng Z."/>
            <person name="Karro J.E."/>
            <person name="Ma J."/>
            <person name="Raney B."/>
            <person name="She X."/>
            <person name="Cox M.J."/>
            <person name="Demuth J.P."/>
            <person name="Dumas L.J."/>
            <person name="Han S.-G."/>
            <person name="Hopkins J."/>
            <person name="Karimpour-Fard A."/>
            <person name="Kim Y.H."/>
            <person name="Pollack J.R."/>
            <person name="Vinar T."/>
            <person name="Addo-Quaye C."/>
            <person name="Degenhardt J."/>
            <person name="Denby A."/>
            <person name="Hubisz M.J."/>
            <person name="Indap A."/>
            <person name="Kosiol C."/>
            <person name="Lahn B.T."/>
            <person name="Lawson H.A."/>
            <person name="Marklein A."/>
            <person name="Nielsen R."/>
            <person name="Vallender E.J."/>
            <person name="Clark A.G."/>
            <person name="Ferguson B."/>
            <person name="Hernandez R.D."/>
            <person name="Hirani K."/>
            <person name="Kehrer-Sawatzki H."/>
            <person name="Kolb J."/>
            <person name="Patil S."/>
            <person name="Pu L.-L."/>
            <person name="Ren Y."/>
            <person name="Smith D.G."/>
            <person name="Wheeler D.A."/>
            <person name="Schenck I."/>
            <person name="Ball E.V."/>
            <person name="Chen R."/>
            <person name="Cooper D.N."/>
            <person name="Giardine B."/>
            <person name="Hsu F."/>
            <person name="Kent W.J."/>
            <person name="Lesk A."/>
            <person name="Nelson D.L."/>
            <person name="O'brien W.E."/>
            <person name="Pruefer K."/>
            <person name="Stenson P.D."/>
            <person name="Wallace J.C."/>
            <person name="Ke H."/>
            <person name="Liu X.-M."/>
            <person name="Wang P."/>
            <person name="Xiang A.P."/>
            <person name="Yang F."/>
            <person name="Barber G.P."/>
            <person name="Haussler D."/>
            <person name="Karolchik D."/>
            <person name="Kern A.D."/>
            <person name="Kuhn R.M."/>
            <person name="Smith K.E."/>
            <person name="Zwieg A.S."/>
        </authorList>
    </citation>
    <scope>NUCLEOTIDE SEQUENCE [LARGE SCALE GENOMIC DNA]</scope>
    <source>
        <strain evidence="4">17573</strain>
    </source>
</reference>
<dbReference type="Ensembl" id="ENSMMUT00000057733.2">
    <property type="protein sequence ID" value="ENSMMUP00000045819.2"/>
    <property type="gene ID" value="ENSMMUG00000005893.4"/>
</dbReference>
<dbReference type="InterPro" id="IPR019410">
    <property type="entry name" value="Methyltransf_16"/>
</dbReference>
<dbReference type="Bgee" id="ENSMMUG00000005893">
    <property type="expression patterns" value="Expressed in adult mammalian kidney and 21 other cell types or tissues"/>
</dbReference>
<proteinExistence type="predicted"/>
<dbReference type="Gene3D" id="1.10.8.10">
    <property type="entry name" value="DNA helicase RuvA subunit, C-terminal domain"/>
    <property type="match status" value="1"/>
</dbReference>
<dbReference type="InterPro" id="IPR029063">
    <property type="entry name" value="SAM-dependent_MTases_sf"/>
</dbReference>
<reference evidence="3" key="3">
    <citation type="submission" date="2025-08" db="UniProtKB">
        <authorList>
            <consortium name="Ensembl"/>
        </authorList>
    </citation>
    <scope>IDENTIFICATION</scope>
    <source>
        <strain evidence="3">17573</strain>
    </source>
</reference>
<dbReference type="SUPFAM" id="SSF53335">
    <property type="entry name" value="S-adenosyl-L-methionine-dependent methyltransferases"/>
    <property type="match status" value="1"/>
</dbReference>
<evidence type="ECO:0000313" key="5">
    <source>
        <dbReference type="VGNC" id="VGNC:78660"/>
    </source>
</evidence>
<dbReference type="ExpressionAtlas" id="A0A1D5QCQ0">
    <property type="expression patterns" value="baseline and differential"/>
</dbReference>
<dbReference type="VGNC" id="VGNC:78660">
    <property type="gene designation" value="TSFM"/>
</dbReference>
<sequence>VDFRGKKVIELGAGTGIVGILAALQGWVSSASVAPATAHTSCWAPSVCLGLQQGAPHETAAEYRLLLCKLQESSGDLWRGPQTDGVLLCGPGWSAMAEIWLHKQAQKEGWSKAAKLQGRKTKEG</sequence>
<gene>
    <name evidence="3 5" type="primary">TSFM</name>
</gene>
<evidence type="ECO:0000313" key="4">
    <source>
        <dbReference type="Proteomes" id="UP000006718"/>
    </source>
</evidence>
<keyword evidence="2" id="KW-0949">S-adenosyl-L-methionine</keyword>
<keyword evidence="1" id="KW-0489">Methyltransferase</keyword>